<sequence length="68" mass="6884">MSVDIRLEGHTAGDAELGVAALLLPLPLIALSDRSQHQVLAAGASGGSGAGSGYERGLCHLQAEECEI</sequence>
<organism evidence="1 2">
    <name type="scientific">Myotis davidii</name>
    <name type="common">David's myotis</name>
    <dbReference type="NCBI Taxonomy" id="225400"/>
    <lineage>
        <taxon>Eukaryota</taxon>
        <taxon>Metazoa</taxon>
        <taxon>Chordata</taxon>
        <taxon>Craniata</taxon>
        <taxon>Vertebrata</taxon>
        <taxon>Euteleostomi</taxon>
        <taxon>Mammalia</taxon>
        <taxon>Eutheria</taxon>
        <taxon>Laurasiatheria</taxon>
        <taxon>Chiroptera</taxon>
        <taxon>Yangochiroptera</taxon>
        <taxon>Vespertilionidae</taxon>
        <taxon>Myotis</taxon>
    </lineage>
</organism>
<proteinExistence type="predicted"/>
<accession>L5MIP5</accession>
<dbReference type="Proteomes" id="UP000010556">
    <property type="component" value="Unassembled WGS sequence"/>
</dbReference>
<evidence type="ECO:0000313" key="1">
    <source>
        <dbReference type="EMBL" id="ELK38150.1"/>
    </source>
</evidence>
<evidence type="ECO:0000313" key="2">
    <source>
        <dbReference type="Proteomes" id="UP000010556"/>
    </source>
</evidence>
<reference evidence="2" key="1">
    <citation type="journal article" date="2013" name="Science">
        <title>Comparative analysis of bat genomes provides insight into the evolution of flight and immunity.</title>
        <authorList>
            <person name="Zhang G."/>
            <person name="Cowled C."/>
            <person name="Shi Z."/>
            <person name="Huang Z."/>
            <person name="Bishop-Lilly K.A."/>
            <person name="Fang X."/>
            <person name="Wynne J.W."/>
            <person name="Xiong Z."/>
            <person name="Baker M.L."/>
            <person name="Zhao W."/>
            <person name="Tachedjian M."/>
            <person name="Zhu Y."/>
            <person name="Zhou P."/>
            <person name="Jiang X."/>
            <person name="Ng J."/>
            <person name="Yang L."/>
            <person name="Wu L."/>
            <person name="Xiao J."/>
            <person name="Feng Y."/>
            <person name="Chen Y."/>
            <person name="Sun X."/>
            <person name="Zhang Y."/>
            <person name="Marsh G.A."/>
            <person name="Crameri G."/>
            <person name="Broder C.C."/>
            <person name="Frey K.G."/>
            <person name="Wang L.F."/>
            <person name="Wang J."/>
        </authorList>
    </citation>
    <scope>NUCLEOTIDE SEQUENCE [LARGE SCALE GENOMIC DNA]</scope>
</reference>
<gene>
    <name evidence="1" type="ORF">MDA_GLEAN10004024</name>
</gene>
<keyword evidence="2" id="KW-1185">Reference proteome</keyword>
<dbReference type="EMBL" id="KB099366">
    <property type="protein sequence ID" value="ELK38150.1"/>
    <property type="molecule type" value="Genomic_DNA"/>
</dbReference>
<dbReference type="AlphaFoldDB" id="L5MIP5"/>
<name>L5MIP5_MYODS</name>
<protein>
    <submittedName>
        <fullName evidence="1">Uncharacterized protein</fullName>
    </submittedName>
</protein>